<dbReference type="Gene3D" id="1.10.10.10">
    <property type="entry name" value="Winged helix-like DNA-binding domain superfamily/Winged helix DNA-binding domain"/>
    <property type="match status" value="4"/>
</dbReference>
<dbReference type="InterPro" id="IPR003783">
    <property type="entry name" value="Regulatory_RecX"/>
</dbReference>
<dbReference type="Pfam" id="PF21982">
    <property type="entry name" value="RecX_HTH1"/>
    <property type="match status" value="1"/>
</dbReference>
<dbReference type="Proteomes" id="UP000604765">
    <property type="component" value="Unassembled WGS sequence"/>
</dbReference>
<proteinExistence type="inferred from homology"/>
<dbReference type="PANTHER" id="PTHR33602:SF1">
    <property type="entry name" value="REGULATORY PROTEIN RECX FAMILY PROTEIN"/>
    <property type="match status" value="1"/>
</dbReference>
<feature type="domain" description="RecX first three-helical" evidence="9">
    <location>
        <begin position="63"/>
        <end position="101"/>
    </location>
</feature>
<dbReference type="HAMAP" id="MF_01114">
    <property type="entry name" value="RecX"/>
    <property type="match status" value="1"/>
</dbReference>
<feature type="domain" description="RecX third three-helical" evidence="8">
    <location>
        <begin position="215"/>
        <end position="259"/>
    </location>
</feature>
<comment type="caution">
    <text evidence="10">The sequence shown here is derived from an EMBL/GenBank/DDBJ whole genome shotgun (WGS) entry which is preliminary data.</text>
</comment>
<name>A0ABQ3W0N9_9LACO</name>
<evidence type="ECO:0000259" key="7">
    <source>
        <dbReference type="Pfam" id="PF02631"/>
    </source>
</evidence>
<evidence type="ECO:0000313" key="10">
    <source>
        <dbReference type="EMBL" id="GHP14740.1"/>
    </source>
</evidence>
<protein>
    <recommendedName>
        <fullName evidence="4 6">Regulatory protein RecX</fullName>
    </recommendedName>
</protein>
<accession>A0ABQ3W0N9</accession>
<dbReference type="InterPro" id="IPR053925">
    <property type="entry name" value="RecX_HTH_3rd"/>
</dbReference>
<dbReference type="InterPro" id="IPR036388">
    <property type="entry name" value="WH-like_DNA-bd_sf"/>
</dbReference>
<dbReference type="PANTHER" id="PTHR33602">
    <property type="entry name" value="REGULATORY PROTEIN RECX FAMILY PROTEIN"/>
    <property type="match status" value="1"/>
</dbReference>
<organism evidence="10 11">
    <name type="scientific">Lentilactobacillus fungorum</name>
    <dbReference type="NCBI Taxonomy" id="2201250"/>
    <lineage>
        <taxon>Bacteria</taxon>
        <taxon>Bacillati</taxon>
        <taxon>Bacillota</taxon>
        <taxon>Bacilli</taxon>
        <taxon>Lactobacillales</taxon>
        <taxon>Lactobacillaceae</taxon>
        <taxon>Lentilactobacillus</taxon>
    </lineage>
</organism>
<keyword evidence="5 6" id="KW-0963">Cytoplasm</keyword>
<dbReference type="EMBL" id="BNJR01000016">
    <property type="protein sequence ID" value="GHP14740.1"/>
    <property type="molecule type" value="Genomic_DNA"/>
</dbReference>
<evidence type="ECO:0000259" key="9">
    <source>
        <dbReference type="Pfam" id="PF21982"/>
    </source>
</evidence>
<evidence type="ECO:0000256" key="3">
    <source>
        <dbReference type="ARBA" id="ARBA00009695"/>
    </source>
</evidence>
<comment type="similarity">
    <text evidence="3 6">Belongs to the RecX family.</text>
</comment>
<dbReference type="InterPro" id="IPR053924">
    <property type="entry name" value="RecX_HTH_2nd"/>
</dbReference>
<gene>
    <name evidence="6 10" type="primary">recX</name>
    <name evidence="10" type="ORF">YK48G_21650</name>
</gene>
<keyword evidence="11" id="KW-1185">Reference proteome</keyword>
<dbReference type="Pfam" id="PF02631">
    <property type="entry name" value="RecX_HTH2"/>
    <property type="match status" value="1"/>
</dbReference>
<feature type="domain" description="RecX second three-helical" evidence="7">
    <location>
        <begin position="108"/>
        <end position="149"/>
    </location>
</feature>
<evidence type="ECO:0000256" key="5">
    <source>
        <dbReference type="ARBA" id="ARBA00022490"/>
    </source>
</evidence>
<evidence type="ECO:0000256" key="1">
    <source>
        <dbReference type="ARBA" id="ARBA00003529"/>
    </source>
</evidence>
<evidence type="ECO:0000256" key="2">
    <source>
        <dbReference type="ARBA" id="ARBA00004496"/>
    </source>
</evidence>
<evidence type="ECO:0000256" key="6">
    <source>
        <dbReference type="HAMAP-Rule" id="MF_01114"/>
    </source>
</evidence>
<dbReference type="InterPro" id="IPR053926">
    <property type="entry name" value="RecX_HTH_1st"/>
</dbReference>
<evidence type="ECO:0000259" key="8">
    <source>
        <dbReference type="Pfam" id="PF21981"/>
    </source>
</evidence>
<evidence type="ECO:0000313" key="11">
    <source>
        <dbReference type="Proteomes" id="UP000604765"/>
    </source>
</evidence>
<comment type="function">
    <text evidence="1 6">Modulates RecA activity.</text>
</comment>
<sequence>MDKKITKIEAQKRKGRFNVYVNGQYAFPISEEVLIKFRVFKGMAVDQQLVTQLKQADDLSKLYNRALTYLAHQLRTAYEVKSKLAESSEDAKAIEQVIDKLADQRLIDDHKYAASYVRTVVKEQKNGPDWIRKRLKAKHVDDDIIEAAITHYFPDDEVIRIGAQVAQKQLDSHRRDSAKMAVNKTKNLLMRRGFPYSDLDQMMSQIDTTMLTNQDQNLIDKVAGKYWQKYAKLDNYEQSQKTKQALFRKGFLMDDITIALEKLTKS</sequence>
<comment type="subcellular location">
    <subcellularLocation>
        <location evidence="2 6">Cytoplasm</location>
    </subcellularLocation>
</comment>
<evidence type="ECO:0000256" key="4">
    <source>
        <dbReference type="ARBA" id="ARBA00018111"/>
    </source>
</evidence>
<reference evidence="10 11" key="1">
    <citation type="journal article" date="2021" name="Int. J. Syst. Evol. Microbiol.">
        <title>Lentilactobacillus fungorum sp. nov., isolated from spent mushroom substrates.</title>
        <authorList>
            <person name="Tohno M."/>
            <person name="Tanizawa Y."/>
            <person name="Kojima Y."/>
            <person name="Sakamoto M."/>
            <person name="Ohkuma M."/>
            <person name="Kobayashi H."/>
        </authorList>
    </citation>
    <scope>NUCLEOTIDE SEQUENCE [LARGE SCALE GENOMIC DNA]</scope>
    <source>
        <strain evidence="10 11">YK48G</strain>
    </source>
</reference>
<dbReference type="Pfam" id="PF21981">
    <property type="entry name" value="RecX_HTH3"/>
    <property type="match status" value="1"/>
</dbReference>
<dbReference type="RefSeq" id="WP_203630701.1">
    <property type="nucleotide sequence ID" value="NZ_BNJR01000016.1"/>
</dbReference>